<dbReference type="Pfam" id="PF22289">
    <property type="entry name" value="DmmA-like_C"/>
    <property type="match status" value="1"/>
</dbReference>
<dbReference type="NCBIfam" id="NF041259">
    <property type="entry name" value="mono_DmmA_fam"/>
    <property type="match status" value="1"/>
</dbReference>
<evidence type="ECO:0000313" key="2">
    <source>
        <dbReference type="EMBL" id="EIJ82032.1"/>
    </source>
</evidence>
<accession>I3E6B1</accession>
<dbReference type="eggNOG" id="ENOG503417F">
    <property type="taxonomic scope" value="Bacteria"/>
</dbReference>
<dbReference type="STRING" id="997296.PB1_03805"/>
<reference evidence="2 3" key="1">
    <citation type="journal article" date="2012" name="Appl. Environ. Microbiol.">
        <title>Genome Sequence of Thermotolerant Bacillus methanolicus: Features and Regulation Related to Methylotrophy and Production of L-Lysine and L-Glutamate from Methanol.</title>
        <authorList>
            <person name="Heggeset T.M."/>
            <person name="Krog A."/>
            <person name="Balzer S."/>
            <person name="Wentzel A."/>
            <person name="Ellingsen T.E."/>
            <person name="Brautaset T."/>
        </authorList>
    </citation>
    <scope>NUCLEOTIDE SEQUENCE [LARGE SCALE GENOMIC DNA]</scope>
    <source>
        <strain evidence="2 3">PB1</strain>
    </source>
</reference>
<protein>
    <recommendedName>
        <fullName evidence="1">Dimethylamine monooxygenase subunit DmmA-like C-terminal domain-containing protein</fullName>
    </recommendedName>
</protein>
<dbReference type="Proteomes" id="UP000010523">
    <property type="component" value="Unassembled WGS sequence"/>
</dbReference>
<evidence type="ECO:0000313" key="3">
    <source>
        <dbReference type="Proteomes" id="UP000010523"/>
    </source>
</evidence>
<dbReference type="PATRIC" id="fig|997296.3.peg.832"/>
<dbReference type="InterPro" id="IPR048037">
    <property type="entry name" value="DmmA-like_C"/>
</dbReference>
<organism evidence="2 3">
    <name type="scientific">Bacillus methanolicus PB1</name>
    <dbReference type="NCBI Taxonomy" id="997296"/>
    <lineage>
        <taxon>Bacteria</taxon>
        <taxon>Bacillati</taxon>
        <taxon>Bacillota</taxon>
        <taxon>Bacilli</taxon>
        <taxon>Bacillales</taxon>
        <taxon>Bacillaceae</taxon>
        <taxon>Bacillus</taxon>
    </lineage>
</organism>
<dbReference type="RefSeq" id="WP_003350813.1">
    <property type="nucleotide sequence ID" value="NZ_AFEU01000001.1"/>
</dbReference>
<evidence type="ECO:0000259" key="1">
    <source>
        <dbReference type="Pfam" id="PF22289"/>
    </source>
</evidence>
<sequence length="267" mass="31396">MSKIKCRLIREERLFKDVYTAEIKVIDGFLPQTVGVIKKIQYKDDLFQIPIRYVETCMNKGTYRLFFHNSTGRENDYLLLMGDFQNQLIELEVSDYSLFQLQSNPKKVLLFIDELAIFESLAIIHSLSLNKIETYLYIKTDRKQEETISYLQHLLPNRIKCVSSFSYQEVSPILDKQVMGTKLFISGMWPMIRKVKEIAYAAGFTDEEIQYKGIGRKNEKIFCVKCYNLNRKKNEYETTCENCNTILDVSTHFSRRLDAYLGYIKIV</sequence>
<name>I3E6B1_BACMT</name>
<dbReference type="OrthoDB" id="2867625at2"/>
<proteinExistence type="predicted"/>
<gene>
    <name evidence="2" type="ORF">PB1_03805</name>
</gene>
<dbReference type="AlphaFoldDB" id="I3E6B1"/>
<comment type="caution">
    <text evidence="2">The sequence shown here is derived from an EMBL/GenBank/DDBJ whole genome shotgun (WGS) entry which is preliminary data.</text>
</comment>
<dbReference type="EMBL" id="AFEU01000001">
    <property type="protein sequence ID" value="EIJ82032.1"/>
    <property type="molecule type" value="Genomic_DNA"/>
</dbReference>
<keyword evidence="3" id="KW-1185">Reference proteome</keyword>
<feature type="domain" description="Dimethylamine monooxygenase subunit DmmA-like C-terminal" evidence="1">
    <location>
        <begin position="220"/>
        <end position="262"/>
    </location>
</feature>